<comment type="caution">
    <text evidence="2">The sequence shown here is derived from an EMBL/GenBank/DDBJ whole genome shotgun (WGS) entry which is preliminary data.</text>
</comment>
<protein>
    <submittedName>
        <fullName evidence="2">Uncharacterized protein</fullName>
    </submittedName>
</protein>
<evidence type="ECO:0000313" key="2">
    <source>
        <dbReference type="EMBL" id="CAB3978987.1"/>
    </source>
</evidence>
<evidence type="ECO:0000313" key="3">
    <source>
        <dbReference type="Proteomes" id="UP001152795"/>
    </source>
</evidence>
<dbReference type="AlphaFoldDB" id="A0A6S7FN18"/>
<dbReference type="Proteomes" id="UP001152795">
    <property type="component" value="Unassembled WGS sequence"/>
</dbReference>
<keyword evidence="3" id="KW-1185">Reference proteome</keyword>
<feature type="region of interest" description="Disordered" evidence="1">
    <location>
        <begin position="1"/>
        <end position="120"/>
    </location>
</feature>
<feature type="compositionally biased region" description="Basic and acidic residues" evidence="1">
    <location>
        <begin position="1"/>
        <end position="28"/>
    </location>
</feature>
<name>A0A6S7FN18_PARCT</name>
<accession>A0A6S7FN18</accession>
<gene>
    <name evidence="2" type="ORF">PACLA_8A075623</name>
</gene>
<sequence length="120" mass="13791">MSGKHENLTKMKTFPKSERQFKSPELKDQTLPSNDNQFGNEKERINVKLHDRNVEQNSNPNPSSNQNKHDFLSSPVKVCRKEQKRPSNTSNSRQMKVDCTNSPAKKCKHEAVRVPMPSTE</sequence>
<feature type="compositionally biased region" description="Polar residues" evidence="1">
    <location>
        <begin position="30"/>
        <end position="39"/>
    </location>
</feature>
<evidence type="ECO:0000256" key="1">
    <source>
        <dbReference type="SAM" id="MobiDB-lite"/>
    </source>
</evidence>
<proteinExistence type="predicted"/>
<feature type="compositionally biased region" description="Polar residues" evidence="1">
    <location>
        <begin position="86"/>
        <end position="103"/>
    </location>
</feature>
<dbReference type="EMBL" id="CACRXK020000157">
    <property type="protein sequence ID" value="CAB3978987.1"/>
    <property type="molecule type" value="Genomic_DNA"/>
</dbReference>
<organism evidence="2 3">
    <name type="scientific">Paramuricea clavata</name>
    <name type="common">Red gorgonian</name>
    <name type="synonym">Violescent sea-whip</name>
    <dbReference type="NCBI Taxonomy" id="317549"/>
    <lineage>
        <taxon>Eukaryota</taxon>
        <taxon>Metazoa</taxon>
        <taxon>Cnidaria</taxon>
        <taxon>Anthozoa</taxon>
        <taxon>Octocorallia</taxon>
        <taxon>Malacalcyonacea</taxon>
        <taxon>Plexauridae</taxon>
        <taxon>Paramuricea</taxon>
    </lineage>
</organism>
<reference evidence="2" key="1">
    <citation type="submission" date="2020-04" db="EMBL/GenBank/DDBJ databases">
        <authorList>
            <person name="Alioto T."/>
            <person name="Alioto T."/>
            <person name="Gomez Garrido J."/>
        </authorList>
    </citation>
    <scope>NUCLEOTIDE SEQUENCE</scope>
    <source>
        <strain evidence="2">A484AB</strain>
    </source>
</reference>
<feature type="compositionally biased region" description="Basic and acidic residues" evidence="1">
    <location>
        <begin position="40"/>
        <end position="54"/>
    </location>
</feature>
<feature type="compositionally biased region" description="Low complexity" evidence="1">
    <location>
        <begin position="56"/>
        <end position="66"/>
    </location>
</feature>